<evidence type="ECO:0000259" key="11">
    <source>
        <dbReference type="Pfam" id="PF07992"/>
    </source>
</evidence>
<dbReference type="GO" id="GO:0010181">
    <property type="term" value="F:FMN binding"/>
    <property type="evidence" value="ECO:0007669"/>
    <property type="project" value="InterPro"/>
</dbReference>
<dbReference type="GO" id="GO:0033543">
    <property type="term" value="P:fatty acid beta-oxidation, unsaturated, even number, reductase/isomerase pathway"/>
    <property type="evidence" value="ECO:0007669"/>
    <property type="project" value="TreeGrafter"/>
</dbReference>
<keyword evidence="8" id="KW-0408">Iron</keyword>
<evidence type="ECO:0000313" key="13">
    <source>
        <dbReference type="Proteomes" id="UP000317982"/>
    </source>
</evidence>
<dbReference type="SUPFAM" id="SSF51905">
    <property type="entry name" value="FAD/NAD(P)-binding domain"/>
    <property type="match status" value="1"/>
</dbReference>
<dbReference type="PRINTS" id="PR00411">
    <property type="entry name" value="PNDRDTASEI"/>
</dbReference>
<dbReference type="GO" id="GO:0046872">
    <property type="term" value="F:metal ion binding"/>
    <property type="evidence" value="ECO:0007669"/>
    <property type="project" value="UniProtKB-KW"/>
</dbReference>
<feature type="domain" description="FAD/NAD(P)-binding" evidence="11">
    <location>
        <begin position="368"/>
        <end position="466"/>
    </location>
</feature>
<dbReference type="Gene3D" id="3.40.50.720">
    <property type="entry name" value="NAD(P)-binding Rossmann-like Domain"/>
    <property type="match status" value="1"/>
</dbReference>
<comment type="caution">
    <text evidence="12">The sequence shown here is derived from an EMBL/GenBank/DDBJ whole genome shotgun (WGS) entry which is preliminary data.</text>
</comment>
<dbReference type="SUPFAM" id="SSF51395">
    <property type="entry name" value="FMN-linked oxidoreductases"/>
    <property type="match status" value="1"/>
</dbReference>
<keyword evidence="4" id="KW-0285">Flavoprotein</keyword>
<evidence type="ECO:0000256" key="8">
    <source>
        <dbReference type="ARBA" id="ARBA00023004"/>
    </source>
</evidence>
<accession>A0A545AMX4</accession>
<sequence>MSLLYSPLRLGRLTLRNRVVFSAHLTSFADDGLVTDQHVEYYAARARGGTGLIITEEHTVHPSDRPYEKMIRGYSPEVLPGYRRLTAAVHGAGAAVLAQLNHNGGQSSGMYTRQPVPAPSAVADPMFREVPQALPRISIDALVRAYAATAARCIEGGFDGVELQASHSSLIRQFLSGATNRRTDLYADRNRFLLEVIAAVRAAIGDAVLGVRLGGDEMIAAGITLDSAVATARVVEATGAVDYLNTSIGVATETLFLIQASMRVPARYALHIPAALRAAVSLPVVGVGRFKDRTQASKALESGIADLIGVVRGQIADPDWASGGSRTCLSCNQECVGRVGFNRWIGCVVNPSAGRESVVVAPPRRRSRVVVVGGGPGGLQAALTAASRGHAVTLYERSSQLGGAVPLAARVPSRAEFGELTRSLVAAVARAGVSVRTGFALDAAAVTADAPDAVVLATGARPVRPSWATSPRVVDVTDVLSGRVAPWGRVLVYDELGFHQATSVAELLASRGCAVEIATPGMIVGQDLGTTLDLELWTRAAADLGIVGTPDVTVAAMDGDVVTLAHHPTGTVRERTVDWVVSVVQPAPEDSLWRALRGAPFAVHRVGDCLAPRRADAAVREGERVGAAL</sequence>
<dbReference type="InterPro" id="IPR036188">
    <property type="entry name" value="FAD/NAD-bd_sf"/>
</dbReference>
<protein>
    <submittedName>
        <fullName evidence="12">Mycofactocin system FadH/OYE family oxidoreductase 2</fullName>
    </submittedName>
</protein>
<keyword evidence="7" id="KW-0560">Oxidoreductase</keyword>
<evidence type="ECO:0000256" key="7">
    <source>
        <dbReference type="ARBA" id="ARBA00023002"/>
    </source>
</evidence>
<evidence type="ECO:0000256" key="9">
    <source>
        <dbReference type="ARBA" id="ARBA00023014"/>
    </source>
</evidence>
<dbReference type="Pfam" id="PF07992">
    <property type="entry name" value="Pyr_redox_2"/>
    <property type="match status" value="1"/>
</dbReference>
<dbReference type="InterPro" id="IPR051793">
    <property type="entry name" value="NADH:flavin_oxidoreductase"/>
</dbReference>
<dbReference type="InterPro" id="IPR013785">
    <property type="entry name" value="Aldolase_TIM"/>
</dbReference>
<dbReference type="Gene3D" id="3.20.20.70">
    <property type="entry name" value="Aldolase class I"/>
    <property type="match status" value="1"/>
</dbReference>
<proteinExistence type="inferred from homology"/>
<feature type="domain" description="NADH:flavin oxidoreductase/NADH oxidase N-terminal" evidence="10">
    <location>
        <begin position="4"/>
        <end position="321"/>
    </location>
</feature>
<evidence type="ECO:0000259" key="10">
    <source>
        <dbReference type="Pfam" id="PF00724"/>
    </source>
</evidence>
<keyword evidence="5" id="KW-0288">FMN</keyword>
<evidence type="ECO:0000256" key="5">
    <source>
        <dbReference type="ARBA" id="ARBA00022643"/>
    </source>
</evidence>
<dbReference type="Proteomes" id="UP000317982">
    <property type="component" value="Unassembled WGS sequence"/>
</dbReference>
<evidence type="ECO:0000256" key="1">
    <source>
        <dbReference type="ARBA" id="ARBA00001917"/>
    </source>
</evidence>
<dbReference type="PANTHER" id="PTHR42917:SF2">
    <property type="entry name" value="2,4-DIENOYL-COA REDUCTASE [(2E)-ENOYL-COA-PRODUCING]"/>
    <property type="match status" value="1"/>
</dbReference>
<gene>
    <name evidence="12" type="ORF">FL583_23370</name>
</gene>
<evidence type="ECO:0000256" key="3">
    <source>
        <dbReference type="ARBA" id="ARBA00011048"/>
    </source>
</evidence>
<dbReference type="RefSeq" id="WP_142706941.1">
    <property type="nucleotide sequence ID" value="NZ_VIRS01000017.1"/>
</dbReference>
<dbReference type="NCBIfam" id="TIGR03997">
    <property type="entry name" value="mycofact_OYE_2"/>
    <property type="match status" value="1"/>
</dbReference>
<evidence type="ECO:0000256" key="4">
    <source>
        <dbReference type="ARBA" id="ARBA00022630"/>
    </source>
</evidence>
<evidence type="ECO:0000313" key="12">
    <source>
        <dbReference type="EMBL" id="TQS42633.1"/>
    </source>
</evidence>
<dbReference type="Pfam" id="PF00724">
    <property type="entry name" value="Oxidored_FMN"/>
    <property type="match status" value="1"/>
</dbReference>
<keyword evidence="6" id="KW-0479">Metal-binding</keyword>
<comment type="cofactor">
    <cofactor evidence="2">
        <name>[4Fe-4S] cluster</name>
        <dbReference type="ChEBI" id="CHEBI:49883"/>
    </cofactor>
</comment>
<dbReference type="FunCoup" id="A0A545AMX4">
    <property type="interactions" value="2"/>
</dbReference>
<comment type="cofactor">
    <cofactor evidence="1">
        <name>FMN</name>
        <dbReference type="ChEBI" id="CHEBI:58210"/>
    </cofactor>
</comment>
<reference evidence="12 13" key="1">
    <citation type="submission" date="2019-07" db="EMBL/GenBank/DDBJ databases">
        <title>Cryptosporangium phraense sp. nov., isolated from plant litter.</title>
        <authorList>
            <person name="Suriyachadkun C."/>
        </authorList>
    </citation>
    <scope>NUCLEOTIDE SEQUENCE [LARGE SCALE GENOMIC DNA]</scope>
    <source>
        <strain evidence="12 13">A-T 5661</strain>
    </source>
</reference>
<dbReference type="InterPro" id="IPR023987">
    <property type="entry name" value="CHP03977_oxidoreductase"/>
</dbReference>
<dbReference type="EMBL" id="VIRS01000017">
    <property type="protein sequence ID" value="TQS42633.1"/>
    <property type="molecule type" value="Genomic_DNA"/>
</dbReference>
<dbReference type="InParanoid" id="A0A545AMX4"/>
<dbReference type="SUPFAM" id="SSF51971">
    <property type="entry name" value="Nucleotide-binding domain"/>
    <property type="match status" value="1"/>
</dbReference>
<dbReference type="OrthoDB" id="3169239at2"/>
<keyword evidence="9" id="KW-0411">Iron-sulfur</keyword>
<evidence type="ECO:0000256" key="6">
    <source>
        <dbReference type="ARBA" id="ARBA00022723"/>
    </source>
</evidence>
<dbReference type="InterPro" id="IPR023753">
    <property type="entry name" value="FAD/NAD-binding_dom"/>
</dbReference>
<keyword evidence="13" id="KW-1185">Reference proteome</keyword>
<dbReference type="PANTHER" id="PTHR42917">
    <property type="entry name" value="2,4-DIENOYL-COA REDUCTASE"/>
    <property type="match status" value="1"/>
</dbReference>
<dbReference type="AlphaFoldDB" id="A0A545AMX4"/>
<evidence type="ECO:0000256" key="2">
    <source>
        <dbReference type="ARBA" id="ARBA00001966"/>
    </source>
</evidence>
<dbReference type="Gene3D" id="3.50.50.60">
    <property type="entry name" value="FAD/NAD(P)-binding domain"/>
    <property type="match status" value="1"/>
</dbReference>
<organism evidence="12 13">
    <name type="scientific">Cryptosporangium phraense</name>
    <dbReference type="NCBI Taxonomy" id="2593070"/>
    <lineage>
        <taxon>Bacteria</taxon>
        <taxon>Bacillati</taxon>
        <taxon>Actinomycetota</taxon>
        <taxon>Actinomycetes</taxon>
        <taxon>Cryptosporangiales</taxon>
        <taxon>Cryptosporangiaceae</taxon>
        <taxon>Cryptosporangium</taxon>
    </lineage>
</organism>
<dbReference type="InterPro" id="IPR001155">
    <property type="entry name" value="OxRdtase_FMN_N"/>
</dbReference>
<dbReference type="PRINTS" id="PR00368">
    <property type="entry name" value="FADPNR"/>
</dbReference>
<dbReference type="GO" id="GO:0008670">
    <property type="term" value="F:2,4-dienoyl-CoA reductase (NADPH) activity"/>
    <property type="evidence" value="ECO:0007669"/>
    <property type="project" value="TreeGrafter"/>
</dbReference>
<comment type="similarity">
    <text evidence="3">In the N-terminal section; belongs to the NADH:flavin oxidoreductase/NADH oxidase family.</text>
</comment>
<name>A0A545AMX4_9ACTN</name>
<dbReference type="GO" id="GO:0051536">
    <property type="term" value="F:iron-sulfur cluster binding"/>
    <property type="evidence" value="ECO:0007669"/>
    <property type="project" value="UniProtKB-KW"/>
</dbReference>